<dbReference type="Proteomes" id="UP001242480">
    <property type="component" value="Unassembled WGS sequence"/>
</dbReference>
<organism evidence="4 5">
    <name type="scientific">Labrys wisconsinensis</name>
    <dbReference type="NCBI Taxonomy" id="425677"/>
    <lineage>
        <taxon>Bacteria</taxon>
        <taxon>Pseudomonadati</taxon>
        <taxon>Pseudomonadota</taxon>
        <taxon>Alphaproteobacteria</taxon>
        <taxon>Hyphomicrobiales</taxon>
        <taxon>Xanthobacteraceae</taxon>
        <taxon>Labrys</taxon>
    </lineage>
</organism>
<dbReference type="SUPFAM" id="SSF53639">
    <property type="entry name" value="AraD/HMP-PK domain-like"/>
    <property type="match status" value="1"/>
</dbReference>
<dbReference type="Gene3D" id="3.40.225.10">
    <property type="entry name" value="Class II aldolase/adducin N-terminal domain"/>
    <property type="match status" value="1"/>
</dbReference>
<dbReference type="SMART" id="SM01007">
    <property type="entry name" value="Aldolase_II"/>
    <property type="match status" value="1"/>
</dbReference>
<comment type="caution">
    <text evidence="4">The sequence shown here is derived from an EMBL/GenBank/DDBJ whole genome shotgun (WGS) entry which is preliminary data.</text>
</comment>
<evidence type="ECO:0000256" key="2">
    <source>
        <dbReference type="ARBA" id="ARBA00023239"/>
    </source>
</evidence>
<evidence type="ECO:0000313" key="5">
    <source>
        <dbReference type="Proteomes" id="UP001242480"/>
    </source>
</evidence>
<dbReference type="Pfam" id="PF00596">
    <property type="entry name" value="Aldolase_II"/>
    <property type="match status" value="1"/>
</dbReference>
<evidence type="ECO:0000259" key="3">
    <source>
        <dbReference type="SMART" id="SM01007"/>
    </source>
</evidence>
<keyword evidence="2" id="KW-0456">Lyase</keyword>
<name>A0ABU0JBQ6_9HYPH</name>
<proteinExistence type="predicted"/>
<feature type="domain" description="Class II aldolase/adducin N-terminal" evidence="3">
    <location>
        <begin position="6"/>
        <end position="195"/>
    </location>
</feature>
<dbReference type="RefSeq" id="WP_307277331.1">
    <property type="nucleotide sequence ID" value="NZ_JAUSVX010000009.1"/>
</dbReference>
<protein>
    <submittedName>
        <fullName evidence="4">Rhamnose utilization protein RhaD (Predicted bifunctional aldolase and dehydrogenase)</fullName>
    </submittedName>
</protein>
<keyword evidence="5" id="KW-1185">Reference proteome</keyword>
<dbReference type="PANTHER" id="PTHR22789">
    <property type="entry name" value="FUCULOSE PHOSPHATE ALDOLASE"/>
    <property type="match status" value="1"/>
</dbReference>
<evidence type="ECO:0000313" key="4">
    <source>
        <dbReference type="EMBL" id="MDQ0471715.1"/>
    </source>
</evidence>
<accession>A0ABU0JBQ6</accession>
<dbReference type="InterPro" id="IPR001303">
    <property type="entry name" value="Aldolase_II/adducin_N"/>
</dbReference>
<dbReference type="PANTHER" id="PTHR22789:SF0">
    <property type="entry name" value="3-OXO-TETRONATE 4-PHOSPHATE DECARBOXYLASE-RELATED"/>
    <property type="match status" value="1"/>
</dbReference>
<dbReference type="EMBL" id="JAUSVX010000009">
    <property type="protein sequence ID" value="MDQ0471715.1"/>
    <property type="molecule type" value="Genomic_DNA"/>
</dbReference>
<dbReference type="InterPro" id="IPR036409">
    <property type="entry name" value="Aldolase_II/adducin_N_sf"/>
</dbReference>
<sequence length="342" mass="35784">MSELDRLLALSARIGADPALVQGAGGNTSIKQDGVLTIKASGAWLAHALEKPIMVPVRLDPLLRAVERDDPASETSVDFVVAEANPQGLRPSIETTMHAVLPQRIVVHVHCVETIAWAVRWDAKAALSQELAGFDWAFVPYARPGRPLTRAILAALRPGVSVLVLGNHGLVVAGETVDEAQALLAAVSARLRRPVRKAPPSDPAALERAAAGSRYRPAADPATHAAATDPASFLLATSGSLYPDHVIFLGPAAVPLPPGAAPDAMAALAGRPALPMLLAEGAGVLLHEAATPGAAALARCLADVAARIDPRARLRQLSPAEEDALTNWDAEKYRQALDRKAP</sequence>
<gene>
    <name evidence="4" type="ORF">QO011_004740</name>
</gene>
<evidence type="ECO:0000256" key="1">
    <source>
        <dbReference type="ARBA" id="ARBA00022723"/>
    </source>
</evidence>
<reference evidence="4 5" key="1">
    <citation type="submission" date="2023-07" db="EMBL/GenBank/DDBJ databases">
        <title>Genomic Encyclopedia of Type Strains, Phase IV (KMG-IV): sequencing the most valuable type-strain genomes for metagenomic binning, comparative biology and taxonomic classification.</title>
        <authorList>
            <person name="Goeker M."/>
        </authorList>
    </citation>
    <scope>NUCLEOTIDE SEQUENCE [LARGE SCALE GENOMIC DNA]</scope>
    <source>
        <strain evidence="4 5">DSM 19619</strain>
    </source>
</reference>
<keyword evidence="1" id="KW-0479">Metal-binding</keyword>
<dbReference type="InterPro" id="IPR050197">
    <property type="entry name" value="Aldolase_class_II_sugar_metab"/>
</dbReference>